<feature type="transmembrane region" description="Helical" evidence="6">
    <location>
        <begin position="338"/>
        <end position="360"/>
    </location>
</feature>
<dbReference type="RefSeq" id="WP_188243610.1">
    <property type="nucleotide sequence ID" value="NZ_JABTCF010000005.1"/>
</dbReference>
<feature type="transmembrane region" description="Helical" evidence="6">
    <location>
        <begin position="49"/>
        <end position="73"/>
    </location>
</feature>
<keyword evidence="8" id="KW-1185">Reference proteome</keyword>
<evidence type="ECO:0000313" key="8">
    <source>
        <dbReference type="Proteomes" id="UP001166021"/>
    </source>
</evidence>
<dbReference type="Proteomes" id="UP001166021">
    <property type="component" value="Unassembled WGS sequence"/>
</dbReference>
<gene>
    <name evidence="7" type="ORF">HPE56_09865</name>
</gene>
<feature type="transmembrane region" description="Helical" evidence="6">
    <location>
        <begin position="309"/>
        <end position="332"/>
    </location>
</feature>
<keyword evidence="5 6" id="KW-0472">Membrane</keyword>
<comment type="subcellular location">
    <subcellularLocation>
        <location evidence="1">Cell membrane</location>
        <topology evidence="1">Multi-pass membrane protein</topology>
    </subcellularLocation>
</comment>
<feature type="transmembrane region" description="Helical" evidence="6">
    <location>
        <begin position="467"/>
        <end position="490"/>
    </location>
</feature>
<dbReference type="InterPro" id="IPR050833">
    <property type="entry name" value="Poly_Biosynth_Transport"/>
</dbReference>
<reference evidence="7" key="1">
    <citation type="submission" date="2020-05" db="EMBL/GenBank/DDBJ databases">
        <title>The draft genome sequence of Maribacter sp. ANRC-HE7.</title>
        <authorList>
            <person name="Mu L."/>
        </authorList>
    </citation>
    <scope>NUCLEOTIDE SEQUENCE</scope>
    <source>
        <strain evidence="7">ANRC-HE7</strain>
    </source>
</reference>
<evidence type="ECO:0000256" key="6">
    <source>
        <dbReference type="SAM" id="Phobius"/>
    </source>
</evidence>
<proteinExistence type="predicted"/>
<accession>A0ABR7V4M1</accession>
<feature type="transmembrane region" description="Helical" evidence="6">
    <location>
        <begin position="161"/>
        <end position="183"/>
    </location>
</feature>
<comment type="caution">
    <text evidence="7">The sequence shown here is derived from an EMBL/GenBank/DDBJ whole genome shotgun (WGS) entry which is preliminary data.</text>
</comment>
<dbReference type="EMBL" id="JABTCF010000005">
    <property type="protein sequence ID" value="MBD0778098.1"/>
    <property type="molecule type" value="Genomic_DNA"/>
</dbReference>
<keyword evidence="3 6" id="KW-0812">Transmembrane</keyword>
<feature type="transmembrane region" description="Helical" evidence="6">
    <location>
        <begin position="438"/>
        <end position="461"/>
    </location>
</feature>
<dbReference type="PANTHER" id="PTHR30250:SF26">
    <property type="entry name" value="PSMA PROTEIN"/>
    <property type="match status" value="1"/>
</dbReference>
<feature type="transmembrane region" description="Helical" evidence="6">
    <location>
        <begin position="189"/>
        <end position="211"/>
    </location>
</feature>
<evidence type="ECO:0000256" key="4">
    <source>
        <dbReference type="ARBA" id="ARBA00022989"/>
    </source>
</evidence>
<dbReference type="PANTHER" id="PTHR30250">
    <property type="entry name" value="PST FAMILY PREDICTED COLANIC ACID TRANSPORTER"/>
    <property type="match status" value="1"/>
</dbReference>
<feature type="transmembrane region" description="Helical" evidence="6">
    <location>
        <begin position="380"/>
        <end position="399"/>
    </location>
</feature>
<protein>
    <submittedName>
        <fullName evidence="7">Polysaccharide biosynthesis protein</fullName>
    </submittedName>
</protein>
<keyword evidence="4 6" id="KW-1133">Transmembrane helix</keyword>
<evidence type="ECO:0000256" key="3">
    <source>
        <dbReference type="ARBA" id="ARBA00022692"/>
    </source>
</evidence>
<keyword evidence="2" id="KW-1003">Cell membrane</keyword>
<name>A0ABR7V4M1_9FLAO</name>
<feature type="transmembrane region" description="Helical" evidence="6">
    <location>
        <begin position="18"/>
        <end position="37"/>
    </location>
</feature>
<evidence type="ECO:0000256" key="5">
    <source>
        <dbReference type="ARBA" id="ARBA00023136"/>
    </source>
</evidence>
<feature type="transmembrane region" description="Helical" evidence="6">
    <location>
        <begin position="93"/>
        <end position="115"/>
    </location>
</feature>
<feature type="transmembrane region" description="Helical" evidence="6">
    <location>
        <begin position="405"/>
        <end position="426"/>
    </location>
</feature>
<sequence length="512" mass="58303">MDNNHSNNKRIAKNTVMLYVRMLLMMGVAFFMTRILLKELGVEDFGIYNIVGGVVAMFTSLRGSFASATQRFLNFEMGRKNEEGLNRIFNKSIIIHLILALLLLILAETVGLWFVNNKLVINPERLSSANLVYQFSILTSLVTLLTIPFDAVIIANEKMDVYAYLSILDVLLKIGVILVLSYSVVNNPLVLYSFLVLLVSLIIRFLSSWYCKRNFRECKFKLFWDPKLFKEMGSFAGWNFLGNSAFVLTNEGTNILLNIFGGTPINAARAVAYQVRNVSTQVTSTMMMAINPQIIKQYAEKKYKPVMDLIFFSSKISFFLLFAITLPVLVYADIILKLWLEIIPEHTLIFVRLILVFVLIRVFHGPLDTLFKATGKIKKYQLIDSGILLLNLPLSYFLLKLGLEFSVVFNVMIVVEIINLICLLLLANKVANFDIKSYFTNVILPCVLVVLSTIPLVYYLLTLSNSLSTTIISILIIVIFIVFLFWGIGLNKSERNKAMKSMEKFKLKIKKR</sequence>
<evidence type="ECO:0000313" key="7">
    <source>
        <dbReference type="EMBL" id="MBD0778098.1"/>
    </source>
</evidence>
<evidence type="ECO:0000256" key="1">
    <source>
        <dbReference type="ARBA" id="ARBA00004651"/>
    </source>
</evidence>
<feature type="transmembrane region" description="Helical" evidence="6">
    <location>
        <begin position="135"/>
        <end position="154"/>
    </location>
</feature>
<evidence type="ECO:0000256" key="2">
    <source>
        <dbReference type="ARBA" id="ARBA00022475"/>
    </source>
</evidence>
<organism evidence="7 8">
    <name type="scientific">Maribacter aquimaris</name>
    <dbReference type="NCBI Taxonomy" id="2737171"/>
    <lineage>
        <taxon>Bacteria</taxon>
        <taxon>Pseudomonadati</taxon>
        <taxon>Bacteroidota</taxon>
        <taxon>Flavobacteriia</taxon>
        <taxon>Flavobacteriales</taxon>
        <taxon>Flavobacteriaceae</taxon>
        <taxon>Maribacter</taxon>
    </lineage>
</organism>